<evidence type="ECO:0000256" key="1">
    <source>
        <dbReference type="ARBA" id="ARBA00001947"/>
    </source>
</evidence>
<comment type="pathway">
    <text evidence="3 12">Glycolipid biosynthesis; lipid IV(A) biosynthesis; lipid IV(A) from (3R)-3-hydroxytetradecanoyl-[acyl-carrier-protein] and UDP-N-acetyl-alpha-D-glucosamine: step 2/6.</text>
</comment>
<evidence type="ECO:0000256" key="3">
    <source>
        <dbReference type="ARBA" id="ARBA00005002"/>
    </source>
</evidence>
<evidence type="ECO:0000256" key="11">
    <source>
        <dbReference type="ARBA" id="ARBA00024535"/>
    </source>
</evidence>
<organism evidence="13 14">
    <name type="scientific">Paenibacillus provencensis</name>
    <dbReference type="NCBI Taxonomy" id="441151"/>
    <lineage>
        <taxon>Bacteria</taxon>
        <taxon>Bacillati</taxon>
        <taxon>Bacillota</taxon>
        <taxon>Bacilli</taxon>
        <taxon>Bacillales</taxon>
        <taxon>Paenibacillaceae</taxon>
        <taxon>Paenibacillus</taxon>
    </lineage>
</organism>
<comment type="caution">
    <text evidence="13">The sequence shown here is derived from an EMBL/GenBank/DDBJ whole genome shotgun (WGS) entry which is preliminary data.</text>
</comment>
<keyword evidence="14" id="KW-1185">Reference proteome</keyword>
<keyword evidence="6 12" id="KW-0441">Lipid A biosynthesis</keyword>
<dbReference type="PANTHER" id="PTHR33694">
    <property type="entry name" value="UDP-3-O-ACYL-N-ACETYLGLUCOSAMINE DEACETYLASE 1, MITOCHONDRIAL-RELATED"/>
    <property type="match status" value="1"/>
</dbReference>
<keyword evidence="8 12" id="KW-0378">Hydrolase</keyword>
<dbReference type="InterPro" id="IPR004463">
    <property type="entry name" value="UDP-acyl_GlcNac_deAcase"/>
</dbReference>
<dbReference type="SUPFAM" id="SSF54211">
    <property type="entry name" value="Ribosomal protein S5 domain 2-like"/>
    <property type="match status" value="2"/>
</dbReference>
<dbReference type="EC" id="3.5.1.108" evidence="4 12"/>
<comment type="cofactor">
    <cofactor evidence="1 12">
        <name>Zn(2+)</name>
        <dbReference type="ChEBI" id="CHEBI:29105"/>
    </cofactor>
</comment>
<dbReference type="Gene3D" id="3.30.1700.10">
    <property type="entry name" value="lpxc deacetylase, domain 2"/>
    <property type="match status" value="1"/>
</dbReference>
<evidence type="ECO:0000256" key="7">
    <source>
        <dbReference type="ARBA" id="ARBA00022723"/>
    </source>
</evidence>
<evidence type="ECO:0000313" key="13">
    <source>
        <dbReference type="EMBL" id="MFD1129406.1"/>
    </source>
</evidence>
<evidence type="ECO:0000256" key="8">
    <source>
        <dbReference type="ARBA" id="ARBA00022801"/>
    </source>
</evidence>
<evidence type="ECO:0000256" key="9">
    <source>
        <dbReference type="ARBA" id="ARBA00022833"/>
    </source>
</evidence>
<dbReference type="EMBL" id="JBHTKX010000001">
    <property type="protein sequence ID" value="MFD1129406.1"/>
    <property type="molecule type" value="Genomic_DNA"/>
</dbReference>
<gene>
    <name evidence="12 13" type="primary">lpxC</name>
    <name evidence="13" type="ORF">ACFQ3J_14625</name>
</gene>
<evidence type="ECO:0000256" key="2">
    <source>
        <dbReference type="ARBA" id="ARBA00002923"/>
    </source>
</evidence>
<dbReference type="NCBIfam" id="TIGR00325">
    <property type="entry name" value="lpxC"/>
    <property type="match status" value="1"/>
</dbReference>
<evidence type="ECO:0000256" key="6">
    <source>
        <dbReference type="ARBA" id="ARBA00022556"/>
    </source>
</evidence>
<name>A0ABW3PYY6_9BACL</name>
<comment type="similarity">
    <text evidence="12">Belongs to the LpxC family.</text>
</comment>
<proteinExistence type="inferred from homology"/>
<sequence length="277" mass="30752">MVNQRTLAHAIELNSITLHSGISASMTLHPAPADSGIHFRRTDLTPAEIISAVPYNVSSTDRCTQLTNEHHYSISMVEHVLSALRGMGVDNAIIETDGEEIPVLDGSSAMISDRIAETELVEQHALKTYMRLTKAVQVQLGHSYLEALPSEEISYEIRFMNDHELPFLTNQTAYFNPGIHDYRSEISPARTFGFEQEVNALKSKGLIQGASMDNAVLIGNNQILSNLRYPDEFARHKLLDVIGDLALAPPFLAQIKGVRTSHRLNTLLAREIMNSLH</sequence>
<dbReference type="RefSeq" id="WP_251582353.1">
    <property type="nucleotide sequence ID" value="NZ_JBHTKX010000001.1"/>
</dbReference>
<feature type="active site" description="Proton donor" evidence="12">
    <location>
        <position position="262"/>
    </location>
</feature>
<evidence type="ECO:0000313" key="14">
    <source>
        <dbReference type="Proteomes" id="UP001597169"/>
    </source>
</evidence>
<feature type="binding site" evidence="12">
    <location>
        <position position="236"/>
    </location>
    <ligand>
        <name>Zn(2+)</name>
        <dbReference type="ChEBI" id="CHEBI:29105"/>
    </ligand>
</feature>
<dbReference type="InterPro" id="IPR015870">
    <property type="entry name" value="UDP-acyl_N-AcGlcN_deAcase_N"/>
</dbReference>
<reference evidence="14" key="1">
    <citation type="journal article" date="2019" name="Int. J. Syst. Evol. Microbiol.">
        <title>The Global Catalogue of Microorganisms (GCM) 10K type strain sequencing project: providing services to taxonomists for standard genome sequencing and annotation.</title>
        <authorList>
            <consortium name="The Broad Institute Genomics Platform"/>
            <consortium name="The Broad Institute Genome Sequencing Center for Infectious Disease"/>
            <person name="Wu L."/>
            <person name="Ma J."/>
        </authorList>
    </citation>
    <scope>NUCLEOTIDE SEQUENCE [LARGE SCALE GENOMIC DNA]</scope>
    <source>
        <strain evidence="14">CCUG 53519</strain>
    </source>
</reference>
<feature type="binding site" evidence="12">
    <location>
        <position position="79"/>
    </location>
    <ligand>
        <name>Zn(2+)</name>
        <dbReference type="ChEBI" id="CHEBI:29105"/>
    </ligand>
</feature>
<dbReference type="GO" id="GO:0103117">
    <property type="term" value="F:UDP-3-O-acyl-N-acetylglucosamine deacetylase activity"/>
    <property type="evidence" value="ECO:0007669"/>
    <property type="project" value="UniProtKB-EC"/>
</dbReference>
<evidence type="ECO:0000256" key="5">
    <source>
        <dbReference type="ARBA" id="ARBA00022516"/>
    </source>
</evidence>
<evidence type="ECO:0000256" key="12">
    <source>
        <dbReference type="HAMAP-Rule" id="MF_00388"/>
    </source>
</evidence>
<feature type="binding site" evidence="12">
    <location>
        <position position="240"/>
    </location>
    <ligand>
        <name>Zn(2+)</name>
        <dbReference type="ChEBI" id="CHEBI:29105"/>
    </ligand>
</feature>
<dbReference type="Pfam" id="PF03331">
    <property type="entry name" value="LpxC"/>
    <property type="match status" value="1"/>
</dbReference>
<dbReference type="InterPro" id="IPR011334">
    <property type="entry name" value="UDP-acyl_GlcNac_deAcase_C"/>
</dbReference>
<dbReference type="InterPro" id="IPR020568">
    <property type="entry name" value="Ribosomal_Su5_D2-typ_SF"/>
</dbReference>
<comment type="catalytic activity">
    <reaction evidence="11 12">
        <text>a UDP-3-O-[(3R)-3-hydroxyacyl]-N-acetyl-alpha-D-glucosamine + H2O = a UDP-3-O-[(3R)-3-hydroxyacyl]-alpha-D-glucosamine + acetate</text>
        <dbReference type="Rhea" id="RHEA:67816"/>
        <dbReference type="ChEBI" id="CHEBI:15377"/>
        <dbReference type="ChEBI" id="CHEBI:30089"/>
        <dbReference type="ChEBI" id="CHEBI:137740"/>
        <dbReference type="ChEBI" id="CHEBI:173225"/>
        <dbReference type="EC" id="3.5.1.108"/>
    </reaction>
</comment>
<keyword evidence="10 12" id="KW-0443">Lipid metabolism</keyword>
<dbReference type="Proteomes" id="UP001597169">
    <property type="component" value="Unassembled WGS sequence"/>
</dbReference>
<accession>A0ABW3PYY6</accession>
<dbReference type="HAMAP" id="MF_00388">
    <property type="entry name" value="LpxC"/>
    <property type="match status" value="1"/>
</dbReference>
<protein>
    <recommendedName>
        <fullName evidence="4 12">UDP-3-O-acyl-N-acetylglucosamine deacetylase</fullName>
        <shortName evidence="12">UDP-3-O-acyl-GlcNAc deacetylase</shortName>
        <ecNumber evidence="4 12">3.5.1.108</ecNumber>
    </recommendedName>
    <alternativeName>
        <fullName evidence="12">UDP-3-O-[R-3-hydroxymyristoyl]-N-acetylglucosamine deacetylase</fullName>
    </alternativeName>
</protein>
<keyword evidence="7 12" id="KW-0479">Metal-binding</keyword>
<keyword evidence="9 12" id="KW-0862">Zinc</keyword>
<dbReference type="Gene3D" id="3.30.230.20">
    <property type="entry name" value="lpxc deacetylase, domain 1"/>
    <property type="match status" value="1"/>
</dbReference>
<dbReference type="PANTHER" id="PTHR33694:SF1">
    <property type="entry name" value="UDP-3-O-ACYL-N-ACETYLGLUCOSAMINE DEACETYLASE 1, MITOCHONDRIAL-RELATED"/>
    <property type="match status" value="1"/>
</dbReference>
<comment type="function">
    <text evidence="2 12">Catalyzes the hydrolysis of UDP-3-O-myristoyl-N-acetylglucosamine to form UDP-3-O-myristoylglucosamine and acetate, the committed step in lipid A biosynthesis.</text>
</comment>
<evidence type="ECO:0000256" key="10">
    <source>
        <dbReference type="ARBA" id="ARBA00023098"/>
    </source>
</evidence>
<evidence type="ECO:0000256" key="4">
    <source>
        <dbReference type="ARBA" id="ARBA00012745"/>
    </source>
</evidence>
<keyword evidence="5 12" id="KW-0444">Lipid biosynthesis</keyword>